<dbReference type="InterPro" id="IPR003888">
    <property type="entry name" value="FYrich_N"/>
</dbReference>
<comment type="caution">
    <text evidence="4">The sequence shown here is derived from an EMBL/GenBank/DDBJ whole genome shotgun (WGS) entry which is preliminary data.</text>
</comment>
<accession>A0A9N8ZEK3</accession>
<dbReference type="Gene3D" id="3.30.160.360">
    <property type="match status" value="1"/>
</dbReference>
<dbReference type="AlphaFoldDB" id="A0A9N8ZEK3"/>
<dbReference type="GO" id="GO:0005634">
    <property type="term" value="C:nucleus"/>
    <property type="evidence" value="ECO:0007669"/>
    <property type="project" value="UniProtKB-SubCell"/>
</dbReference>
<proteinExistence type="predicted"/>
<dbReference type="Pfam" id="PF05964">
    <property type="entry name" value="FYRN"/>
    <property type="match status" value="1"/>
</dbReference>
<feature type="compositionally biased region" description="Polar residues" evidence="3">
    <location>
        <begin position="10"/>
        <end position="22"/>
    </location>
</feature>
<evidence type="ECO:0000313" key="4">
    <source>
        <dbReference type="EMBL" id="CAG8488301.1"/>
    </source>
</evidence>
<dbReference type="PROSITE" id="PS51542">
    <property type="entry name" value="FYRN"/>
    <property type="match status" value="1"/>
</dbReference>
<name>A0A9N8ZEK3_9GLOM</name>
<evidence type="ECO:0000313" key="5">
    <source>
        <dbReference type="Proteomes" id="UP000789342"/>
    </source>
</evidence>
<dbReference type="EMBL" id="CAJVPV010001158">
    <property type="protein sequence ID" value="CAG8488301.1"/>
    <property type="molecule type" value="Genomic_DNA"/>
</dbReference>
<protein>
    <submittedName>
        <fullName evidence="4">9349_t:CDS:1</fullName>
    </submittedName>
</protein>
<dbReference type="PANTHER" id="PTHR22715">
    <property type="entry name" value="TRANSFORMING GROWTH FACTOR BETA REGULATED GENE 1"/>
    <property type="match status" value="1"/>
</dbReference>
<gene>
    <name evidence="4" type="ORF">AMORRO_LOCUS2652</name>
</gene>
<dbReference type="SMART" id="SM00541">
    <property type="entry name" value="FYRN"/>
    <property type="match status" value="1"/>
</dbReference>
<dbReference type="Proteomes" id="UP000789342">
    <property type="component" value="Unassembled WGS sequence"/>
</dbReference>
<comment type="subcellular location">
    <subcellularLocation>
        <location evidence="1">Nucleus</location>
    </subcellularLocation>
</comment>
<evidence type="ECO:0000256" key="3">
    <source>
        <dbReference type="SAM" id="MobiDB-lite"/>
    </source>
</evidence>
<sequence length="340" mass="39118">MGRLSKKQQKILSPNETPAPSSTYEKYKELKRKYKELSKACNILYVTLTIEFYVKLTKCRSERDCILEQMVDSFSEPEPKRLKFNAPDNFIIDNSYNSFSNSSKHDSLTRKVKVVNDVQQKSKKTTKSIRRRQSRSIVRNMKAHHVDKDENGNHILPVEVGLHTVLNLGTIVYDRVSFHNDRYIYPVGYSVRRPYLSMIDPFKNTIYTSKIEDGREGPKFIVQADDAPGQPIIASSATGAWTPVIKQANSIRNRKHSNAASGPDYFGLSQPTIRKMIQELPNSEKCKNYIFQEFELHHPSNNGRGKPNRKKSSKKYWDGLLKGNEDLTRVSVSSWRRQIG</sequence>
<dbReference type="SMART" id="SM00542">
    <property type="entry name" value="FYRC"/>
    <property type="match status" value="1"/>
</dbReference>
<dbReference type="OrthoDB" id="285793at2759"/>
<dbReference type="PANTHER" id="PTHR22715:SF0">
    <property type="entry name" value="TRANSFORMING GROWTH FACTOR BETA REGULATOR 1"/>
    <property type="match status" value="1"/>
</dbReference>
<dbReference type="InterPro" id="IPR003889">
    <property type="entry name" value="FYrich_C"/>
</dbReference>
<keyword evidence="2" id="KW-0539">Nucleus</keyword>
<dbReference type="InterPro" id="IPR040092">
    <property type="entry name" value="TBRG1"/>
</dbReference>
<dbReference type="PROSITE" id="PS51543">
    <property type="entry name" value="FYRC"/>
    <property type="match status" value="1"/>
</dbReference>
<organism evidence="4 5">
    <name type="scientific">Acaulospora morrowiae</name>
    <dbReference type="NCBI Taxonomy" id="94023"/>
    <lineage>
        <taxon>Eukaryota</taxon>
        <taxon>Fungi</taxon>
        <taxon>Fungi incertae sedis</taxon>
        <taxon>Mucoromycota</taxon>
        <taxon>Glomeromycotina</taxon>
        <taxon>Glomeromycetes</taxon>
        <taxon>Diversisporales</taxon>
        <taxon>Acaulosporaceae</taxon>
        <taxon>Acaulospora</taxon>
    </lineage>
</organism>
<evidence type="ECO:0000256" key="1">
    <source>
        <dbReference type="ARBA" id="ARBA00004123"/>
    </source>
</evidence>
<dbReference type="GO" id="GO:0051726">
    <property type="term" value="P:regulation of cell cycle"/>
    <property type="evidence" value="ECO:0007669"/>
    <property type="project" value="TreeGrafter"/>
</dbReference>
<dbReference type="Pfam" id="PF05965">
    <property type="entry name" value="FYRC"/>
    <property type="match status" value="1"/>
</dbReference>
<evidence type="ECO:0000256" key="2">
    <source>
        <dbReference type="ARBA" id="ARBA00023242"/>
    </source>
</evidence>
<feature type="region of interest" description="Disordered" evidence="3">
    <location>
        <begin position="1"/>
        <end position="22"/>
    </location>
</feature>
<keyword evidence="5" id="KW-1185">Reference proteome</keyword>
<reference evidence="4" key="1">
    <citation type="submission" date="2021-06" db="EMBL/GenBank/DDBJ databases">
        <authorList>
            <person name="Kallberg Y."/>
            <person name="Tangrot J."/>
            <person name="Rosling A."/>
        </authorList>
    </citation>
    <scope>NUCLEOTIDE SEQUENCE</scope>
    <source>
        <strain evidence="4">CL551</strain>
    </source>
</reference>